<evidence type="ECO:0000256" key="7">
    <source>
        <dbReference type="ARBA" id="ARBA00029502"/>
    </source>
</evidence>
<evidence type="ECO:0000256" key="10">
    <source>
        <dbReference type="RuleBase" id="RU367032"/>
    </source>
</evidence>
<dbReference type="InterPro" id="IPR036388">
    <property type="entry name" value="WH-like_DNA-bd_sf"/>
</dbReference>
<dbReference type="PANTHER" id="PTHR23058">
    <property type="entry name" value="PEROXISOMAL MEMBRANE PROTEIN PEX14"/>
    <property type="match status" value="1"/>
</dbReference>
<evidence type="ECO:0000256" key="2">
    <source>
        <dbReference type="ARBA" id="ARBA00022448"/>
    </source>
</evidence>
<dbReference type="AlphaFoldDB" id="A0ABD2WLV7"/>
<comment type="function">
    <text evidence="10">Component of the PEX13-PEX14 docking complex, a translocon channel that specifically mediates the import of peroxisomal cargo proteins bound to PEX5 receptor. The PEX13-PEX14 docking complex forms a large import pore which can be opened to a diameter of about 9 nm. Mechanistically, PEX5 receptor along with cargo proteins associates with the PEX14 subunit of the PEX13-PEX14 docking complex in the cytosol, leading to the insertion of the receptor into the organelle membrane with the concomitant translocation of the cargo into the peroxisome matrix.</text>
</comment>
<feature type="domain" description="Peroxisome membrane anchor protein Pex14p N-terminal" evidence="12">
    <location>
        <begin position="9"/>
        <end position="53"/>
    </location>
</feature>
<evidence type="ECO:0000256" key="4">
    <source>
        <dbReference type="ARBA" id="ARBA00023010"/>
    </source>
</evidence>
<organism evidence="13 14">
    <name type="scientific">Trichogramma kaykai</name>
    <dbReference type="NCBI Taxonomy" id="54128"/>
    <lineage>
        <taxon>Eukaryota</taxon>
        <taxon>Metazoa</taxon>
        <taxon>Ecdysozoa</taxon>
        <taxon>Arthropoda</taxon>
        <taxon>Hexapoda</taxon>
        <taxon>Insecta</taxon>
        <taxon>Pterygota</taxon>
        <taxon>Neoptera</taxon>
        <taxon>Endopterygota</taxon>
        <taxon>Hymenoptera</taxon>
        <taxon>Apocrita</taxon>
        <taxon>Proctotrupomorpha</taxon>
        <taxon>Chalcidoidea</taxon>
        <taxon>Trichogrammatidae</taxon>
        <taxon>Trichogramma</taxon>
    </lineage>
</organism>
<comment type="subcellular location">
    <subcellularLocation>
        <location evidence="9 10">Peroxisome membrane</location>
    </subcellularLocation>
</comment>
<comment type="similarity">
    <text evidence="1 10">Belongs to the peroxin-14 family.</text>
</comment>
<evidence type="ECO:0000256" key="8">
    <source>
        <dbReference type="ARBA" id="ARBA00029691"/>
    </source>
</evidence>
<dbReference type="PANTHER" id="PTHR23058:SF0">
    <property type="entry name" value="PEROXISOMAL MEMBRANE PROTEIN PEX14"/>
    <property type="match status" value="1"/>
</dbReference>
<proteinExistence type="inferred from homology"/>
<evidence type="ECO:0000256" key="9">
    <source>
        <dbReference type="ARBA" id="ARBA00046271"/>
    </source>
</evidence>
<keyword evidence="5 10" id="KW-0472">Membrane</keyword>
<evidence type="ECO:0000259" key="12">
    <source>
        <dbReference type="Pfam" id="PF04695"/>
    </source>
</evidence>
<evidence type="ECO:0000256" key="3">
    <source>
        <dbReference type="ARBA" id="ARBA00022927"/>
    </source>
</evidence>
<keyword evidence="14" id="KW-1185">Reference proteome</keyword>
<sequence>MEDNEPDVRDILIKTAVKFLRNPRVSKTPLVQRQEFLRKKGLTEKEISVAINEASKSLNTASSLDDGQFYQAINASGQNITHVHWLYRIKDILNNLIIFAASCYSVHWFYKNVISPLLFGKKDPPKDPLIDLDKNIQSVQQSVNQVKNDVQLLTQSQSVESVPQLVRELKQDMVSLKALLLSRKQFPSAPPSIPAWQLENPNQGAEKNTEREDDAGSGSSTNNSDSSLEMIREEPKD</sequence>
<evidence type="ECO:0000256" key="11">
    <source>
        <dbReference type="SAM" id="MobiDB-lite"/>
    </source>
</evidence>
<gene>
    <name evidence="13" type="ORF">TKK_011992</name>
</gene>
<dbReference type="GO" id="GO:0005778">
    <property type="term" value="C:peroxisomal membrane"/>
    <property type="evidence" value="ECO:0007669"/>
    <property type="project" value="UniProtKB-SubCell"/>
</dbReference>
<dbReference type="Gene3D" id="1.10.10.10">
    <property type="entry name" value="Winged helix-like DNA-binding domain superfamily/Winged helix DNA-binding domain"/>
    <property type="match status" value="1"/>
</dbReference>
<keyword evidence="3 10" id="KW-0653">Protein transport</keyword>
<dbReference type="InterPro" id="IPR006785">
    <property type="entry name" value="Pex14_N"/>
</dbReference>
<dbReference type="EMBL" id="JBJJXI010000096">
    <property type="protein sequence ID" value="KAL3393734.1"/>
    <property type="molecule type" value="Genomic_DNA"/>
</dbReference>
<comment type="caution">
    <text evidence="13">The sequence shown here is derived from an EMBL/GenBank/DDBJ whole genome shotgun (WGS) entry which is preliminary data.</text>
</comment>
<evidence type="ECO:0000313" key="14">
    <source>
        <dbReference type="Proteomes" id="UP001627154"/>
    </source>
</evidence>
<name>A0ABD2WLV7_9HYME</name>
<accession>A0ABD2WLV7</accession>
<evidence type="ECO:0000256" key="1">
    <source>
        <dbReference type="ARBA" id="ARBA00005443"/>
    </source>
</evidence>
<keyword evidence="6 10" id="KW-0576">Peroxisome</keyword>
<dbReference type="InterPro" id="IPR025655">
    <property type="entry name" value="PEX14"/>
</dbReference>
<dbReference type="Pfam" id="PF04695">
    <property type="entry name" value="Pex14_N"/>
    <property type="match status" value="1"/>
</dbReference>
<evidence type="ECO:0000256" key="6">
    <source>
        <dbReference type="ARBA" id="ARBA00023140"/>
    </source>
</evidence>
<protein>
    <recommendedName>
        <fullName evidence="7 10">Peroxisomal membrane protein PEX14</fullName>
    </recommendedName>
    <alternativeName>
        <fullName evidence="8 10">Peroxin-14</fullName>
    </alternativeName>
</protein>
<feature type="compositionally biased region" description="Low complexity" evidence="11">
    <location>
        <begin position="216"/>
        <end position="227"/>
    </location>
</feature>
<reference evidence="13 14" key="1">
    <citation type="journal article" date="2024" name="bioRxiv">
        <title>A reference genome for Trichogramma kaykai: A tiny desert-dwelling parasitoid wasp with competing sex-ratio distorters.</title>
        <authorList>
            <person name="Culotta J."/>
            <person name="Lindsey A.R."/>
        </authorList>
    </citation>
    <scope>NUCLEOTIDE SEQUENCE [LARGE SCALE GENOMIC DNA]</scope>
    <source>
        <strain evidence="13 14">KSX58</strain>
    </source>
</reference>
<keyword evidence="2 10" id="KW-0813">Transport</keyword>
<feature type="region of interest" description="Disordered" evidence="11">
    <location>
        <begin position="191"/>
        <end position="237"/>
    </location>
</feature>
<evidence type="ECO:0000313" key="13">
    <source>
        <dbReference type="EMBL" id="KAL3393734.1"/>
    </source>
</evidence>
<dbReference type="Proteomes" id="UP001627154">
    <property type="component" value="Unassembled WGS sequence"/>
</dbReference>
<evidence type="ECO:0000256" key="5">
    <source>
        <dbReference type="ARBA" id="ARBA00023136"/>
    </source>
</evidence>
<keyword evidence="4" id="KW-0811">Translocation</keyword>
<dbReference type="GO" id="GO:0016560">
    <property type="term" value="P:protein import into peroxisome matrix, docking"/>
    <property type="evidence" value="ECO:0007669"/>
    <property type="project" value="UniProtKB-UniRule"/>
</dbReference>